<dbReference type="EMBL" id="MEUG01000001">
    <property type="protein sequence ID" value="OGC28807.1"/>
    <property type="molecule type" value="Genomic_DNA"/>
</dbReference>
<dbReference type="EC" id="5.1.3.13" evidence="3"/>
<comment type="pathway">
    <text evidence="3">Carbohydrate biosynthesis; dTDP-L-rhamnose biosynthesis.</text>
</comment>
<gene>
    <name evidence="4" type="ORF">A3K49_07680</name>
</gene>
<evidence type="ECO:0000256" key="3">
    <source>
        <dbReference type="RuleBase" id="RU364069"/>
    </source>
</evidence>
<feature type="active site" description="Proton acceptor" evidence="1">
    <location>
        <position position="64"/>
    </location>
</feature>
<dbReference type="UniPathway" id="UPA00124"/>
<dbReference type="PANTHER" id="PTHR21047:SF2">
    <property type="entry name" value="THYMIDINE DIPHOSPHO-4-KETO-RHAMNOSE 3,5-EPIMERASE"/>
    <property type="match status" value="1"/>
</dbReference>
<feature type="site" description="Participates in a stacking interaction with the thymidine ring of dTDP-4-oxo-6-deoxyglucose" evidence="2">
    <location>
        <position position="138"/>
    </location>
</feature>
<evidence type="ECO:0000256" key="2">
    <source>
        <dbReference type="PIRSR" id="PIRSR600888-3"/>
    </source>
</evidence>
<dbReference type="SUPFAM" id="SSF51182">
    <property type="entry name" value="RmlC-like cupins"/>
    <property type="match status" value="1"/>
</dbReference>
<dbReference type="InterPro" id="IPR014710">
    <property type="entry name" value="RmlC-like_jellyroll"/>
</dbReference>
<dbReference type="GO" id="GO:0019305">
    <property type="term" value="P:dTDP-rhamnose biosynthetic process"/>
    <property type="evidence" value="ECO:0007669"/>
    <property type="project" value="UniProtKB-UniRule"/>
</dbReference>
<dbReference type="GO" id="GO:0008830">
    <property type="term" value="F:dTDP-4-dehydrorhamnose 3,5-epimerase activity"/>
    <property type="evidence" value="ECO:0007669"/>
    <property type="project" value="UniProtKB-UniRule"/>
</dbReference>
<comment type="function">
    <text evidence="3">Catalyzes the epimerization of the C3' and C5'positions of dTDP-6-deoxy-D-xylo-4-hexulose, forming dTDP-6-deoxy-L-lyxo-4-hexulose.</text>
</comment>
<dbReference type="NCBIfam" id="TIGR01221">
    <property type="entry name" value="rmlC"/>
    <property type="match status" value="1"/>
</dbReference>
<dbReference type="PANTHER" id="PTHR21047">
    <property type="entry name" value="DTDP-6-DEOXY-D-GLUCOSE-3,5 EPIMERASE"/>
    <property type="match status" value="1"/>
</dbReference>
<comment type="similarity">
    <text evidence="3">Belongs to the dTDP-4-dehydrorhamnose 3,5-epimerase family.</text>
</comment>
<dbReference type="InterPro" id="IPR000888">
    <property type="entry name" value="RmlC-like"/>
</dbReference>
<comment type="caution">
    <text evidence="4">The sequence shown here is derived from an EMBL/GenBank/DDBJ whole genome shotgun (WGS) entry which is preliminary data.</text>
</comment>
<reference evidence="4 5" key="1">
    <citation type="journal article" date="2016" name="Nat. Commun.">
        <title>Thousands of microbial genomes shed light on interconnected biogeochemical processes in an aquifer system.</title>
        <authorList>
            <person name="Anantharaman K."/>
            <person name="Brown C.T."/>
            <person name="Hug L.A."/>
            <person name="Sharon I."/>
            <person name="Castelle C.J."/>
            <person name="Probst A.J."/>
            <person name="Thomas B.C."/>
            <person name="Singh A."/>
            <person name="Wilkins M.J."/>
            <person name="Karaoz U."/>
            <person name="Brodie E.L."/>
            <person name="Williams K.H."/>
            <person name="Hubbard S.S."/>
            <person name="Banfield J.F."/>
        </authorList>
    </citation>
    <scope>NUCLEOTIDE SEQUENCE [LARGE SCALE GENOMIC DNA]</scope>
</reference>
<dbReference type="CDD" id="cd00438">
    <property type="entry name" value="cupin_RmlC"/>
    <property type="match status" value="1"/>
</dbReference>
<evidence type="ECO:0000256" key="1">
    <source>
        <dbReference type="PIRSR" id="PIRSR600888-1"/>
    </source>
</evidence>
<protein>
    <recommendedName>
        <fullName evidence="3">dTDP-4-dehydrorhamnose 3,5-epimerase</fullName>
        <ecNumber evidence="3">5.1.3.13</ecNumber>
    </recommendedName>
    <alternativeName>
        <fullName evidence="3">Thymidine diphospho-4-keto-rhamnose 3,5-epimerase</fullName>
    </alternativeName>
</protein>
<comment type="subunit">
    <text evidence="3">Homodimer.</text>
</comment>
<sequence>MINFKFSKTPLAGVVVIESRSFTDNRGFFMETYHSRTFAENGLIAQFVQDNHSRSKKGVVRGLHYQIPPHPQGKLVSVMKGLIFDVAVDLRKSSATFGKWHGELLDVTKQLYIPEGFAHGFLALEDETDVLYKCTDLYDPAGERAIVWNDPDLKIMWPLKGLTPLVSDKDAKSPAFKAAETFN</sequence>
<dbReference type="Gene3D" id="2.60.120.10">
    <property type="entry name" value="Jelly Rolls"/>
    <property type="match status" value="1"/>
</dbReference>
<name>A0A1F4T8A6_UNCSA</name>
<comment type="catalytic activity">
    <reaction evidence="3">
        <text>dTDP-4-dehydro-6-deoxy-alpha-D-glucose = dTDP-4-dehydro-beta-L-rhamnose</text>
        <dbReference type="Rhea" id="RHEA:16969"/>
        <dbReference type="ChEBI" id="CHEBI:57649"/>
        <dbReference type="ChEBI" id="CHEBI:62830"/>
        <dbReference type="EC" id="5.1.3.13"/>
    </reaction>
</comment>
<dbReference type="InterPro" id="IPR011051">
    <property type="entry name" value="RmlC_Cupin_sf"/>
</dbReference>
<evidence type="ECO:0000313" key="5">
    <source>
        <dbReference type="Proteomes" id="UP000178602"/>
    </source>
</evidence>
<dbReference type="Proteomes" id="UP000178602">
    <property type="component" value="Unassembled WGS sequence"/>
</dbReference>
<feature type="active site" description="Proton donor" evidence="1">
    <location>
        <position position="132"/>
    </location>
</feature>
<evidence type="ECO:0000313" key="4">
    <source>
        <dbReference type="EMBL" id="OGC28807.1"/>
    </source>
</evidence>
<dbReference type="GO" id="GO:0005829">
    <property type="term" value="C:cytosol"/>
    <property type="evidence" value="ECO:0007669"/>
    <property type="project" value="TreeGrafter"/>
</dbReference>
<proteinExistence type="inferred from homology"/>
<dbReference type="Pfam" id="PF00908">
    <property type="entry name" value="dTDP_sugar_isom"/>
    <property type="match status" value="1"/>
</dbReference>
<accession>A0A1F4T8A6</accession>
<dbReference type="GO" id="GO:0000271">
    <property type="term" value="P:polysaccharide biosynthetic process"/>
    <property type="evidence" value="ECO:0007669"/>
    <property type="project" value="TreeGrafter"/>
</dbReference>
<keyword evidence="3" id="KW-0413">Isomerase</keyword>
<organism evidence="4 5">
    <name type="scientific">candidate division WOR-1 bacterium RIFOXYC12_FULL_54_18</name>
    <dbReference type="NCBI Taxonomy" id="1802584"/>
    <lineage>
        <taxon>Bacteria</taxon>
        <taxon>Bacillati</taxon>
        <taxon>Saganbacteria</taxon>
    </lineage>
</organism>
<dbReference type="AlphaFoldDB" id="A0A1F4T8A6"/>